<dbReference type="Proteomes" id="UP000093000">
    <property type="component" value="Unassembled WGS sequence"/>
</dbReference>
<keyword evidence="4" id="KW-1185">Reference proteome</keyword>
<gene>
    <name evidence="3" type="ORF">A0J61_00183</name>
</gene>
<feature type="compositionally biased region" description="Basic and acidic residues" evidence="1">
    <location>
        <begin position="1"/>
        <end position="11"/>
    </location>
</feature>
<sequence>MEFEEVHDYINQDKAQQNHSTSSLDHLSSLDQVNPYNALFQPSQRNTLSGFVHRLRQQSSKTRFVREYKKMASLFDTTHPEIYSEKPKSDIEDDASLRIRDRMKPHDDTVNQLVIKKRPLKKVVINESANQICDHAISLSPYTPDASITLPEALDGLRQTIQILYDKIEYETNRIHMYQEEMARYRDQCGWMDSQLDAIHSSFDLFYRDTMPEMKAQRERMIQNELKVRIHQKKHKTQKQRFERYRKAMSIDTRLTELKKKIQVAWKQDEVWLGIRDWGLLSVILIVLMVTTFVWQF</sequence>
<keyword evidence="2" id="KW-0812">Transmembrane</keyword>
<evidence type="ECO:0000256" key="2">
    <source>
        <dbReference type="SAM" id="Phobius"/>
    </source>
</evidence>
<dbReference type="OrthoDB" id="2279350at2759"/>
<keyword evidence="2" id="KW-1133">Transmembrane helix</keyword>
<dbReference type="AlphaFoldDB" id="A0A1C7NRT8"/>
<dbReference type="InParanoid" id="A0A1C7NRT8"/>
<evidence type="ECO:0000256" key="1">
    <source>
        <dbReference type="SAM" id="MobiDB-lite"/>
    </source>
</evidence>
<protein>
    <submittedName>
        <fullName evidence="3">Uncharacterized protein</fullName>
    </submittedName>
</protein>
<evidence type="ECO:0000313" key="4">
    <source>
        <dbReference type="Proteomes" id="UP000093000"/>
    </source>
</evidence>
<proteinExistence type="predicted"/>
<evidence type="ECO:0000313" key="3">
    <source>
        <dbReference type="EMBL" id="OBZ91728.1"/>
    </source>
</evidence>
<accession>A0A1C7NRT8</accession>
<feature type="region of interest" description="Disordered" evidence="1">
    <location>
        <begin position="1"/>
        <end position="23"/>
    </location>
</feature>
<dbReference type="EMBL" id="LUGH01000004">
    <property type="protein sequence ID" value="OBZ91728.1"/>
    <property type="molecule type" value="Genomic_DNA"/>
</dbReference>
<comment type="caution">
    <text evidence="3">The sequence shown here is derived from an EMBL/GenBank/DDBJ whole genome shotgun (WGS) entry which is preliminary data.</text>
</comment>
<organism evidence="3 4">
    <name type="scientific">Choanephora cucurbitarum</name>
    <dbReference type="NCBI Taxonomy" id="101091"/>
    <lineage>
        <taxon>Eukaryota</taxon>
        <taxon>Fungi</taxon>
        <taxon>Fungi incertae sedis</taxon>
        <taxon>Mucoromycota</taxon>
        <taxon>Mucoromycotina</taxon>
        <taxon>Mucoromycetes</taxon>
        <taxon>Mucorales</taxon>
        <taxon>Mucorineae</taxon>
        <taxon>Choanephoraceae</taxon>
        <taxon>Choanephoroideae</taxon>
        <taxon>Choanephora</taxon>
    </lineage>
</organism>
<feature type="transmembrane region" description="Helical" evidence="2">
    <location>
        <begin position="278"/>
        <end position="295"/>
    </location>
</feature>
<reference evidence="3 4" key="1">
    <citation type="submission" date="2016-03" db="EMBL/GenBank/DDBJ databases">
        <title>Choanephora cucurbitarum.</title>
        <authorList>
            <person name="Min B."/>
            <person name="Park H."/>
            <person name="Park J.-H."/>
            <person name="Shin H.-D."/>
            <person name="Choi I.-G."/>
        </authorList>
    </citation>
    <scope>NUCLEOTIDE SEQUENCE [LARGE SCALE GENOMIC DNA]</scope>
    <source>
        <strain evidence="3 4">KUS-F28377</strain>
    </source>
</reference>
<keyword evidence="2" id="KW-0472">Membrane</keyword>
<name>A0A1C7NRT8_9FUNG</name>